<dbReference type="GO" id="GO:0019698">
    <property type="term" value="P:D-galacturonate catabolic process"/>
    <property type="evidence" value="ECO:0007669"/>
    <property type="project" value="TreeGrafter"/>
</dbReference>
<reference evidence="6 7" key="1">
    <citation type="journal article" date="2015" name="Genome Announc.">
        <title>Complete Genome Sequence of Methylobacterium aquaticum Strain 22A, Isolated from Racomitrium japonicum Moss.</title>
        <authorList>
            <person name="Tani A."/>
            <person name="Ogura Y."/>
            <person name="Hayashi T."/>
            <person name="Kimbara K."/>
        </authorList>
    </citation>
    <scope>NUCLEOTIDE SEQUENCE [LARGE SCALE GENOMIC DNA]</scope>
    <source>
        <strain evidence="6 7">MA-22A</strain>
    </source>
</reference>
<dbReference type="Gene3D" id="2.30.130.110">
    <property type="match status" value="1"/>
</dbReference>
<comment type="similarity">
    <text evidence="1">Belongs to the UxaA family.</text>
</comment>
<evidence type="ECO:0000256" key="3">
    <source>
        <dbReference type="NCBIfam" id="TIGR03248"/>
    </source>
</evidence>
<feature type="compositionally biased region" description="Basic residues" evidence="4">
    <location>
        <begin position="300"/>
        <end position="315"/>
    </location>
</feature>
<protein>
    <recommendedName>
        <fullName evidence="3">Galactarate dehydratase</fullName>
        <ecNumber evidence="3">4.2.1.42</ecNumber>
    </recommendedName>
</protein>
<feature type="compositionally biased region" description="Basic residues" evidence="4">
    <location>
        <begin position="818"/>
        <end position="833"/>
    </location>
</feature>
<reference evidence="7" key="2">
    <citation type="submission" date="2015-01" db="EMBL/GenBank/DDBJ databases">
        <title>Complete genome sequence of Methylobacterium aquaticum strain 22A.</title>
        <authorList>
            <person name="Tani A."/>
            <person name="Ogura Y."/>
            <person name="Hayashi T."/>
        </authorList>
    </citation>
    <scope>NUCLEOTIDE SEQUENCE [LARGE SCALE GENOMIC DNA]</scope>
    <source>
        <strain evidence="7">MA-22A</strain>
    </source>
</reference>
<dbReference type="PANTHER" id="PTHR30536:SF1">
    <property type="entry name" value="GALACTARATE DEHYDRATASE (L-THREO-FORMING)"/>
    <property type="match status" value="1"/>
</dbReference>
<feature type="compositionally biased region" description="Basic residues" evidence="4">
    <location>
        <begin position="678"/>
        <end position="694"/>
    </location>
</feature>
<dbReference type="InterPro" id="IPR017654">
    <property type="entry name" value="GarD-like"/>
</dbReference>
<dbReference type="InterPro" id="IPR048332">
    <property type="entry name" value="GD_AH_C"/>
</dbReference>
<accession>A0A0C6F3Y2</accession>
<dbReference type="GO" id="GO:0008867">
    <property type="term" value="F:galactarate dehydratase activity"/>
    <property type="evidence" value="ECO:0007669"/>
    <property type="project" value="UniProtKB-UniRule"/>
</dbReference>
<feature type="compositionally biased region" description="Low complexity" evidence="4">
    <location>
        <begin position="612"/>
        <end position="625"/>
    </location>
</feature>
<evidence type="ECO:0000256" key="1">
    <source>
        <dbReference type="ARBA" id="ARBA00010986"/>
    </source>
</evidence>
<proteinExistence type="inferred from homology"/>
<dbReference type="InterPro" id="IPR052172">
    <property type="entry name" value="UxaA_altronate/galactarate_dh"/>
</dbReference>
<feature type="compositionally biased region" description="Basic residues" evidence="4">
    <location>
        <begin position="869"/>
        <end position="879"/>
    </location>
</feature>
<feature type="compositionally biased region" description="Low complexity" evidence="4">
    <location>
        <begin position="934"/>
        <end position="951"/>
    </location>
</feature>
<feature type="compositionally biased region" description="Basic residues" evidence="4">
    <location>
        <begin position="47"/>
        <end position="60"/>
    </location>
</feature>
<dbReference type="STRING" id="270351.Maq22A_c21660"/>
<dbReference type="InterPro" id="IPR007392">
    <property type="entry name" value="GD_AH_second"/>
</dbReference>
<dbReference type="Proteomes" id="UP000061432">
    <property type="component" value="Chromosome"/>
</dbReference>
<feature type="region of interest" description="Disordered" evidence="4">
    <location>
        <begin position="146"/>
        <end position="951"/>
    </location>
</feature>
<feature type="compositionally biased region" description="Basic residues" evidence="4">
    <location>
        <begin position="380"/>
        <end position="391"/>
    </location>
</feature>
<feature type="compositionally biased region" description="Basic residues" evidence="4">
    <location>
        <begin position="446"/>
        <end position="467"/>
    </location>
</feature>
<feature type="region of interest" description="Disordered" evidence="4">
    <location>
        <begin position="39"/>
        <end position="86"/>
    </location>
</feature>
<dbReference type="GO" id="GO:0046392">
    <property type="term" value="P:galactarate catabolic process"/>
    <property type="evidence" value="ECO:0007669"/>
    <property type="project" value="UniProtKB-UniRule"/>
</dbReference>
<feature type="compositionally biased region" description="Low complexity" evidence="4">
    <location>
        <begin position="748"/>
        <end position="762"/>
    </location>
</feature>
<dbReference type="PANTHER" id="PTHR30536">
    <property type="entry name" value="ALTRONATE/GALACTARATE DEHYDRATASE"/>
    <property type="match status" value="1"/>
</dbReference>
<feature type="compositionally biased region" description="Basic and acidic residues" evidence="4">
    <location>
        <begin position="790"/>
        <end position="812"/>
    </location>
</feature>
<feature type="compositionally biased region" description="Low complexity" evidence="4">
    <location>
        <begin position="530"/>
        <end position="540"/>
    </location>
</feature>
<feature type="compositionally biased region" description="Basic residues" evidence="4">
    <location>
        <begin position="332"/>
        <end position="341"/>
    </location>
</feature>
<keyword evidence="2 6" id="KW-0456">Lyase</keyword>
<name>A0A0C6F3Y2_9HYPH</name>
<dbReference type="CDD" id="cd11613">
    <property type="entry name" value="SAF_AH_GD"/>
    <property type="match status" value="1"/>
</dbReference>
<feature type="compositionally biased region" description="Basic and acidic residues" evidence="4">
    <location>
        <begin position="403"/>
        <end position="417"/>
    </location>
</feature>
<dbReference type="InterPro" id="IPR013974">
    <property type="entry name" value="SAF"/>
</dbReference>
<dbReference type="SMART" id="SM00858">
    <property type="entry name" value="SAF"/>
    <property type="match status" value="1"/>
</dbReference>
<evidence type="ECO:0000256" key="2">
    <source>
        <dbReference type="ARBA" id="ARBA00023239"/>
    </source>
</evidence>
<feature type="compositionally biased region" description="Basic and acidic residues" evidence="4">
    <location>
        <begin position="711"/>
        <end position="727"/>
    </location>
</feature>
<feature type="domain" description="SAF" evidence="5">
    <location>
        <begin position="963"/>
        <end position="1033"/>
    </location>
</feature>
<gene>
    <name evidence="6" type="primary">uxaA</name>
    <name evidence="6" type="ORF">Maq22A_c21660</name>
</gene>
<dbReference type="EMBL" id="AP014704">
    <property type="protein sequence ID" value="BAQ47346.1"/>
    <property type="molecule type" value="Genomic_DNA"/>
</dbReference>
<feature type="compositionally biased region" description="Basic residues" evidence="4">
    <location>
        <begin position="176"/>
        <end position="190"/>
    </location>
</feature>
<organism evidence="6 7">
    <name type="scientific">Methylobacterium aquaticum</name>
    <dbReference type="NCBI Taxonomy" id="270351"/>
    <lineage>
        <taxon>Bacteria</taxon>
        <taxon>Pseudomonadati</taxon>
        <taxon>Pseudomonadota</taxon>
        <taxon>Alphaproteobacteria</taxon>
        <taxon>Hyphomicrobiales</taxon>
        <taxon>Methylobacteriaceae</taxon>
        <taxon>Methylobacterium</taxon>
    </lineage>
</organism>
<feature type="compositionally biased region" description="Basic residues" evidence="4">
    <location>
        <begin position="574"/>
        <end position="584"/>
    </location>
</feature>
<feature type="region of interest" description="Disordered" evidence="4">
    <location>
        <begin position="1"/>
        <end position="27"/>
    </location>
</feature>
<feature type="compositionally biased region" description="Basic and acidic residues" evidence="4">
    <location>
        <begin position="642"/>
        <end position="653"/>
    </location>
</feature>
<feature type="compositionally biased region" description="Basic residues" evidence="4">
    <location>
        <begin position="780"/>
        <end position="789"/>
    </location>
</feature>
<evidence type="ECO:0000256" key="4">
    <source>
        <dbReference type="SAM" id="MobiDB-lite"/>
    </source>
</evidence>
<dbReference type="NCBIfam" id="TIGR03248">
    <property type="entry name" value="galactar-dH20"/>
    <property type="match status" value="1"/>
</dbReference>
<dbReference type="InterPro" id="IPR044144">
    <property type="entry name" value="SAF_UxaA/GarD"/>
</dbReference>
<dbReference type="Pfam" id="PF20629">
    <property type="entry name" value="GD_AH_C"/>
    <property type="match status" value="1"/>
</dbReference>
<feature type="region of interest" description="Disordered" evidence="4">
    <location>
        <begin position="112"/>
        <end position="134"/>
    </location>
</feature>
<dbReference type="KEGG" id="maqu:Maq22A_c21660"/>
<feature type="compositionally biased region" description="Basic and acidic residues" evidence="4">
    <location>
        <begin position="123"/>
        <end position="134"/>
    </location>
</feature>
<feature type="compositionally biased region" description="Basic and acidic residues" evidence="4">
    <location>
        <begin position="230"/>
        <end position="240"/>
    </location>
</feature>
<dbReference type="Pfam" id="PF04295">
    <property type="entry name" value="GD_AH_second"/>
    <property type="match status" value="1"/>
</dbReference>
<dbReference type="PATRIC" id="fig|270351.10.peg.4188"/>
<sequence length="1458" mass="158862">MPLRAASGARRNRPAGPAGGRRPGLGALARDARALRLDLAASERQRRAARPRLRPRHRRDHLHDGDRRGAVPAALRHRAQDDRRQRAALRRDLAQGLDARRPGVDRRHDLLQPLLARQPVPGRDARPDHAHRTDLYLRPARAPARGLCPRAGGEPVEVALPRPGEPRPAPADPRHQPVHRLPARRTARARRGADGRQHRPLAPERVAAVQVAPRHLDPRQRQGPAPVRAGGDRRDHRGRAAAELGGRPARRHRVAQPALPGRRAHRPGPVHHDAAEHRQQRHQVRAGPADPDRLPAPPRRPPRRPGARSRPRHPARAPGPDLRRVLPGPPARRPRPRRRRPRPADCAPPRRDPRRRGRASLGSGARHRRRPRQPPDRARARPRRRVARARPAHRDPGPQGAADRGRRGGADRDREPAAEMGLRGPGRGRDPGGDRRPGPPRDRFRPRQRRDRGRVHRGGAAARRARRADRGDQRPRRGAGARGARHRRHADPGQAGPAGGAALGRRGQELGGQELGGQRHRRRGRPCPGPRAAGRLPAGLIPARRGAFAPPLPPRHKERGHALPSNRIRDSPPRRRPRGTGPRRRGADEGRQGRQGQPDRLAFFRRGDRRLPAAGLRGADPAARALRARPEESVRPQPDGGGPRDEHRLRDSAGEIGARGLPQLRARPGRRGLPGRLCLRRRHLRRLRLRRQPRRSGQPRDGRRPVQPADRSPRRDQRQRAVPDRPPRPAGRRHRRLPAGEPGRRPAARGAAAGRRGAADAGRPGRGRRQGDGRGAGERRPRRARRHPVRDRQRRPEAGIRRDAGPDGRLPDAGRQAPGRHRRPYRHRRRARAQPRAVAGPRRRRGQGPDGAVRHRPRPAPGQGPRPLRAGRRQRHRGRPGQEPPGRAGRAVGAGRARDGRRSALAAWVGRVQPVVPSGPEGPRRKSEGMPMHAASSPAPVRPGPAAGPAGDEPRTIRLHETDNVAIVVNAFGLPAGTVFPDGLVLTEFVPQGHKVALADVPAGGVVRRYGEVVGIALRPIARGSWVEESCVETPTAPALDALEKATRVPAPLPPLDGYTFEGFRNPDGSVGTKNILAISTSVQCVAGTLEVAIRRIRRELLPRFPNVDDVIGLTHAYGCGVAINAPEAVIPIRTLQSLAQNPNFGGEVMVVGLGCEKLVSERLVPAGAAAEDSVVRLQDERHEGFGSMIDSILAMAEDRLAVLDARRRETCPASELVVGLQCGGSDAFSGVTANPALGFAADLLVRCGATVLFSEVTEVRDAIHLLTPRAATPEVADALIREMAWYDAYLEKGGADRRANPSPGNKKGGLNNIVEKALGSVAKSGTSAIAGVLAPGERVREKGLIFAATPASDFVCGTLQLASGITLQVFSTGRGTPYGLAQAPVIKVATRTELSRRWSDLIDLDAGRIATGESTIAEMGWELFHLILDVASGRTQPWSDRWGLYNDLTLFNPAPIT</sequence>
<dbReference type="EC" id="4.2.1.42" evidence="3"/>
<evidence type="ECO:0000313" key="7">
    <source>
        <dbReference type="Proteomes" id="UP000061432"/>
    </source>
</evidence>
<evidence type="ECO:0000259" key="5">
    <source>
        <dbReference type="SMART" id="SM00858"/>
    </source>
</evidence>
<evidence type="ECO:0000313" key="6">
    <source>
        <dbReference type="EMBL" id="BAQ47346.1"/>
    </source>
</evidence>
<feature type="compositionally biased region" description="Basic and acidic residues" evidence="4">
    <location>
        <begin position="427"/>
        <end position="445"/>
    </location>
</feature>
<feature type="compositionally biased region" description="Low complexity" evidence="4">
    <location>
        <begin position="884"/>
        <end position="895"/>
    </location>
</feature>
<feature type="compositionally biased region" description="Basic and acidic residues" evidence="4">
    <location>
        <begin position="769"/>
        <end position="779"/>
    </location>
</feature>
<feature type="compositionally biased region" description="Basic residues" evidence="4">
    <location>
        <begin position="476"/>
        <end position="489"/>
    </location>
</feature>